<organism evidence="6 7">
    <name type="scientific">Novipirellula caenicola</name>
    <dbReference type="NCBI Taxonomy" id="1536901"/>
    <lineage>
        <taxon>Bacteria</taxon>
        <taxon>Pseudomonadati</taxon>
        <taxon>Planctomycetota</taxon>
        <taxon>Planctomycetia</taxon>
        <taxon>Pirellulales</taxon>
        <taxon>Pirellulaceae</taxon>
        <taxon>Novipirellula</taxon>
    </lineage>
</organism>
<dbReference type="PROSITE" id="PS51007">
    <property type="entry name" value="CYTC"/>
    <property type="match status" value="1"/>
</dbReference>
<protein>
    <recommendedName>
        <fullName evidence="5">Cytochrome c domain-containing protein</fullName>
    </recommendedName>
</protein>
<dbReference type="InterPro" id="IPR009056">
    <property type="entry name" value="Cyt_c-like_dom"/>
</dbReference>
<dbReference type="Pfam" id="PF06537">
    <property type="entry name" value="DHOR"/>
    <property type="match status" value="1"/>
</dbReference>
<evidence type="ECO:0000256" key="4">
    <source>
        <dbReference type="PROSITE-ProRule" id="PRU00433"/>
    </source>
</evidence>
<dbReference type="EMBL" id="BAABRO010000012">
    <property type="protein sequence ID" value="GAA5509017.1"/>
    <property type="molecule type" value="Genomic_DNA"/>
</dbReference>
<keyword evidence="7" id="KW-1185">Reference proteome</keyword>
<keyword evidence="2 4" id="KW-0479">Metal-binding</keyword>
<reference evidence="6 7" key="1">
    <citation type="submission" date="2024-02" db="EMBL/GenBank/DDBJ databases">
        <title>Rhodopirellula caenicola NBRC 110016.</title>
        <authorList>
            <person name="Ichikawa N."/>
            <person name="Katano-Makiyama Y."/>
            <person name="Hidaka K."/>
        </authorList>
    </citation>
    <scope>NUCLEOTIDE SEQUENCE [LARGE SCALE GENOMIC DNA]</scope>
    <source>
        <strain evidence="6 7">NBRC 110016</strain>
    </source>
</reference>
<dbReference type="SUPFAM" id="SSF46626">
    <property type="entry name" value="Cytochrome c"/>
    <property type="match status" value="1"/>
</dbReference>
<dbReference type="PANTHER" id="PTHR30600">
    <property type="entry name" value="CYTOCHROME C PEROXIDASE-RELATED"/>
    <property type="match status" value="1"/>
</dbReference>
<dbReference type="InterPro" id="IPR051395">
    <property type="entry name" value="Cytochrome_c_Peroxidase/MauG"/>
</dbReference>
<dbReference type="Proteomes" id="UP001416858">
    <property type="component" value="Unassembled WGS sequence"/>
</dbReference>
<feature type="domain" description="Cytochrome c" evidence="5">
    <location>
        <begin position="365"/>
        <end position="545"/>
    </location>
</feature>
<proteinExistence type="predicted"/>
<evidence type="ECO:0000313" key="7">
    <source>
        <dbReference type="Proteomes" id="UP001416858"/>
    </source>
</evidence>
<accession>A0ABP9VYS6</accession>
<dbReference type="PANTHER" id="PTHR30600:SF4">
    <property type="entry name" value="CYTOCHROME C DOMAIN-CONTAINING PROTEIN"/>
    <property type="match status" value="1"/>
</dbReference>
<name>A0ABP9VYS6_9BACT</name>
<evidence type="ECO:0000313" key="6">
    <source>
        <dbReference type="EMBL" id="GAA5509017.1"/>
    </source>
</evidence>
<keyword evidence="1 4" id="KW-0349">Heme</keyword>
<evidence type="ECO:0000259" key="5">
    <source>
        <dbReference type="PROSITE" id="PS51007"/>
    </source>
</evidence>
<evidence type="ECO:0000256" key="1">
    <source>
        <dbReference type="ARBA" id="ARBA00022617"/>
    </source>
</evidence>
<keyword evidence="3 4" id="KW-0408">Iron</keyword>
<evidence type="ECO:0000256" key="2">
    <source>
        <dbReference type="ARBA" id="ARBA00022723"/>
    </source>
</evidence>
<gene>
    <name evidence="6" type="ORF">Rcae01_04486</name>
</gene>
<sequence length="554" mass="59974">MVGGASDPSKGDEAMQTSYRKFATSCVAVVLIGFGVPGVAAAQESAIEARIGFTGQQLFEHEWQPAKTSDTAIAQTKRVDGDGLGPLHNATSCAACHKNGGAAGVQHNITLITVDPRSSVLTDKKHGGKRLFEVFPALLGPRGAVTFSTVVHDRSTRPGYSLIRDRLASYVPGGIENTWFDPNQRTIAAIAAQPVVAGRHDSVDFYLSQLNSPALFGAGAIDSIAVERIMALAKRQSEKSNGAITGRFVGKFGWRGQVGSLNQFITQACVGELGLTPGGARASRSDRLGAVSRDRSVDESERTKITIESMMMASFVTATQAGDPADLDYMNTGRDMSLDEVRKLERFVRSLPRPTELPQPEHSFDDVRDGERLFGRIGCIDCHVADVRPVSGIFSDLLLHDMGAELQSPLSAPLGFDTKAQLMKSVSFGERGPTMSSAQSAYGSGEIVARMPKPYPIDEPEQPQFPRGDMPETDTIYWDTLQREWRTPPLWGVADSAPYLHDGRAETLEEAVLWHGGEAAAARNRYYDLSRADKDRVLAFLSSLRAPKPSEPSH</sequence>
<dbReference type="InterPro" id="IPR010538">
    <property type="entry name" value="DHOR"/>
</dbReference>
<dbReference type="Gene3D" id="1.10.760.10">
    <property type="entry name" value="Cytochrome c-like domain"/>
    <property type="match status" value="1"/>
</dbReference>
<dbReference type="InterPro" id="IPR036909">
    <property type="entry name" value="Cyt_c-like_dom_sf"/>
</dbReference>
<evidence type="ECO:0000256" key="3">
    <source>
        <dbReference type="ARBA" id="ARBA00023004"/>
    </source>
</evidence>
<comment type="caution">
    <text evidence="6">The sequence shown here is derived from an EMBL/GenBank/DDBJ whole genome shotgun (WGS) entry which is preliminary data.</text>
</comment>